<feature type="binding site" evidence="7">
    <location>
        <begin position="112"/>
        <end position="118"/>
    </location>
    <ligand>
        <name>ATP</name>
        <dbReference type="ChEBI" id="CHEBI:30616"/>
    </ligand>
</feature>
<dbReference type="GO" id="GO:0009252">
    <property type="term" value="P:peptidoglycan biosynthetic process"/>
    <property type="evidence" value="ECO:0007669"/>
    <property type="project" value="UniProtKB-UniRule"/>
</dbReference>
<keyword evidence="3 7" id="KW-0133">Cell shape</keyword>
<dbReference type="EC" id="6.3.2.13" evidence="7"/>
<dbReference type="InterPro" id="IPR013221">
    <property type="entry name" value="Mur_ligase_cen"/>
</dbReference>
<feature type="binding site" evidence="7">
    <location>
        <position position="187"/>
    </location>
    <ligand>
        <name>UDP-N-acetyl-alpha-D-muramoyl-L-alanyl-D-glutamate</name>
        <dbReference type="ChEBI" id="CHEBI:83900"/>
    </ligand>
</feature>
<dbReference type="InterPro" id="IPR004101">
    <property type="entry name" value="Mur_ligase_C"/>
</dbReference>
<dbReference type="Pfam" id="PF01225">
    <property type="entry name" value="Mur_ligase"/>
    <property type="match status" value="1"/>
</dbReference>
<comment type="catalytic activity">
    <reaction evidence="7">
        <text>UDP-N-acetyl-alpha-D-muramoyl-L-alanyl-D-glutamate + meso-2,6-diaminopimelate + ATP = UDP-N-acetyl-alpha-D-muramoyl-L-alanyl-gamma-D-glutamyl-meso-2,6-diaminopimelate + ADP + phosphate + H(+)</text>
        <dbReference type="Rhea" id="RHEA:23676"/>
        <dbReference type="ChEBI" id="CHEBI:15378"/>
        <dbReference type="ChEBI" id="CHEBI:30616"/>
        <dbReference type="ChEBI" id="CHEBI:43474"/>
        <dbReference type="ChEBI" id="CHEBI:57791"/>
        <dbReference type="ChEBI" id="CHEBI:83900"/>
        <dbReference type="ChEBI" id="CHEBI:83905"/>
        <dbReference type="ChEBI" id="CHEBI:456216"/>
        <dbReference type="EC" id="6.3.2.13"/>
    </reaction>
</comment>
<keyword evidence="2 7" id="KW-0132">Cell division</keyword>
<dbReference type="Gene3D" id="3.90.190.20">
    <property type="entry name" value="Mur ligase, C-terminal domain"/>
    <property type="match status" value="1"/>
</dbReference>
<feature type="binding site" evidence="7">
    <location>
        <begin position="406"/>
        <end position="409"/>
    </location>
    <ligand>
        <name>meso-2,6-diaminopimelate</name>
        <dbReference type="ChEBI" id="CHEBI:57791"/>
    </ligand>
</feature>
<feature type="binding site" evidence="7">
    <location>
        <position position="382"/>
    </location>
    <ligand>
        <name>meso-2,6-diaminopimelate</name>
        <dbReference type="ChEBI" id="CHEBI:57791"/>
    </ligand>
</feature>
<dbReference type="Pfam" id="PF08245">
    <property type="entry name" value="Mur_ligase_M"/>
    <property type="match status" value="1"/>
</dbReference>
<feature type="binding site" evidence="7">
    <location>
        <position position="464"/>
    </location>
    <ligand>
        <name>meso-2,6-diaminopimelate</name>
        <dbReference type="ChEBI" id="CHEBI:57791"/>
    </ligand>
</feature>
<dbReference type="PANTHER" id="PTHR23135">
    <property type="entry name" value="MUR LIGASE FAMILY MEMBER"/>
    <property type="match status" value="1"/>
</dbReference>
<feature type="binding site" evidence="7">
    <location>
        <begin position="154"/>
        <end position="155"/>
    </location>
    <ligand>
        <name>UDP-N-acetyl-alpha-D-muramoyl-L-alanyl-D-glutamate</name>
        <dbReference type="ChEBI" id="CHEBI:83900"/>
    </ligand>
</feature>
<feature type="modified residue" description="N6-carboxylysine" evidence="7">
    <location>
        <position position="221"/>
    </location>
</feature>
<keyword evidence="7" id="KW-0547">Nucleotide-binding</keyword>
<feature type="domain" description="Mur ligase C-terminal" evidence="10">
    <location>
        <begin position="331"/>
        <end position="466"/>
    </location>
</feature>
<dbReference type="NCBIfam" id="NF001124">
    <property type="entry name" value="PRK00139.1-2"/>
    <property type="match status" value="1"/>
</dbReference>
<dbReference type="InterPro" id="IPR035911">
    <property type="entry name" value="MurE/MurF_N"/>
</dbReference>
<comment type="PTM">
    <text evidence="7">Carboxylation is probably crucial for Mg(2+) binding and, consequently, for the gamma-phosphate positioning of ATP.</text>
</comment>
<keyword evidence="5 7" id="KW-0131">Cell cycle</keyword>
<evidence type="ECO:0000256" key="3">
    <source>
        <dbReference type="ARBA" id="ARBA00022960"/>
    </source>
</evidence>
<dbReference type="AlphaFoldDB" id="A0A516SF58"/>
<dbReference type="Gene3D" id="3.40.1190.10">
    <property type="entry name" value="Mur-like, catalytic domain"/>
    <property type="match status" value="1"/>
</dbReference>
<evidence type="ECO:0000256" key="6">
    <source>
        <dbReference type="ARBA" id="ARBA00023316"/>
    </source>
</evidence>
<dbReference type="Pfam" id="PF02875">
    <property type="entry name" value="Mur_ligase_C"/>
    <property type="match status" value="1"/>
</dbReference>
<gene>
    <name evidence="7" type="primary">murE</name>
    <name evidence="12" type="ORF">FNU76_10400</name>
</gene>
<accession>A0A516SF58</accession>
<keyword evidence="6 7" id="KW-0961">Cell wall biogenesis/degradation</keyword>
<organism evidence="12 13">
    <name type="scientific">Chitinimonas arctica</name>
    <dbReference type="NCBI Taxonomy" id="2594795"/>
    <lineage>
        <taxon>Bacteria</taxon>
        <taxon>Pseudomonadati</taxon>
        <taxon>Pseudomonadota</taxon>
        <taxon>Betaproteobacteria</taxon>
        <taxon>Neisseriales</taxon>
        <taxon>Chitinibacteraceae</taxon>
        <taxon>Chitinimonas</taxon>
    </lineage>
</organism>
<dbReference type="InterPro" id="IPR000713">
    <property type="entry name" value="Mur_ligase_N"/>
</dbReference>
<dbReference type="GO" id="GO:0051301">
    <property type="term" value="P:cell division"/>
    <property type="evidence" value="ECO:0007669"/>
    <property type="project" value="UniProtKB-KW"/>
</dbReference>
<evidence type="ECO:0000313" key="12">
    <source>
        <dbReference type="EMBL" id="QDQ26740.1"/>
    </source>
</evidence>
<comment type="similarity">
    <text evidence="1 7">Belongs to the MurCDEF family. MurE subfamily.</text>
</comment>
<dbReference type="GO" id="GO:0071555">
    <property type="term" value="P:cell wall organization"/>
    <property type="evidence" value="ECO:0007669"/>
    <property type="project" value="UniProtKB-KW"/>
</dbReference>
<keyword evidence="13" id="KW-1185">Reference proteome</keyword>
<name>A0A516SF58_9NEIS</name>
<dbReference type="KEGG" id="cari:FNU76_10400"/>
<dbReference type="NCBIfam" id="NF001126">
    <property type="entry name" value="PRK00139.1-4"/>
    <property type="match status" value="1"/>
</dbReference>
<dbReference type="InterPro" id="IPR005761">
    <property type="entry name" value="UDP-N-AcMur-Glu-dNH2Pim_ligase"/>
</dbReference>
<evidence type="ECO:0000259" key="11">
    <source>
        <dbReference type="Pfam" id="PF08245"/>
    </source>
</evidence>
<feature type="short sequence motif" description="Meso-diaminopimelate recognition motif" evidence="7">
    <location>
        <begin position="406"/>
        <end position="409"/>
    </location>
</feature>
<dbReference type="HAMAP" id="MF_00208">
    <property type="entry name" value="MurE"/>
    <property type="match status" value="1"/>
</dbReference>
<keyword evidence="4 7" id="KW-0573">Peptidoglycan synthesis</keyword>
<dbReference type="GO" id="GO:0005737">
    <property type="term" value="C:cytoplasm"/>
    <property type="evidence" value="ECO:0007669"/>
    <property type="project" value="UniProtKB-SubCell"/>
</dbReference>
<evidence type="ECO:0000313" key="13">
    <source>
        <dbReference type="Proteomes" id="UP000317550"/>
    </source>
</evidence>
<proteinExistence type="inferred from homology"/>
<feature type="domain" description="Mur ligase N-terminal catalytic" evidence="9">
    <location>
        <begin position="27"/>
        <end position="69"/>
    </location>
</feature>
<feature type="domain" description="Mur ligase central" evidence="11">
    <location>
        <begin position="110"/>
        <end position="308"/>
    </location>
</feature>
<feature type="binding site" evidence="7">
    <location>
        <position position="181"/>
    </location>
    <ligand>
        <name>UDP-N-acetyl-alpha-D-muramoyl-L-alanyl-D-glutamate</name>
        <dbReference type="ChEBI" id="CHEBI:83900"/>
    </ligand>
</feature>
<comment type="pathway">
    <text evidence="7 8">Cell wall biogenesis; peptidoglycan biosynthesis.</text>
</comment>
<dbReference type="EMBL" id="CP041730">
    <property type="protein sequence ID" value="QDQ26740.1"/>
    <property type="molecule type" value="Genomic_DNA"/>
</dbReference>
<dbReference type="GO" id="GO:0008765">
    <property type="term" value="F:UDP-N-acetylmuramoylalanyl-D-glutamate-2,6-diaminopimelate ligase activity"/>
    <property type="evidence" value="ECO:0007669"/>
    <property type="project" value="UniProtKB-UniRule"/>
</dbReference>
<evidence type="ECO:0000259" key="10">
    <source>
        <dbReference type="Pfam" id="PF02875"/>
    </source>
</evidence>
<evidence type="ECO:0000256" key="5">
    <source>
        <dbReference type="ARBA" id="ARBA00023306"/>
    </source>
</evidence>
<evidence type="ECO:0000259" key="9">
    <source>
        <dbReference type="Pfam" id="PF01225"/>
    </source>
</evidence>
<evidence type="ECO:0000256" key="2">
    <source>
        <dbReference type="ARBA" id="ARBA00022618"/>
    </source>
</evidence>
<keyword evidence="7" id="KW-0067">ATP-binding</keyword>
<feature type="binding site" evidence="7">
    <location>
        <position position="468"/>
    </location>
    <ligand>
        <name>meso-2,6-diaminopimelate</name>
        <dbReference type="ChEBI" id="CHEBI:57791"/>
    </ligand>
</feature>
<dbReference type="NCBIfam" id="TIGR01085">
    <property type="entry name" value="murE"/>
    <property type="match status" value="1"/>
</dbReference>
<dbReference type="PANTHER" id="PTHR23135:SF4">
    <property type="entry name" value="UDP-N-ACETYLMURAMOYL-L-ALANYL-D-GLUTAMATE--2,6-DIAMINOPIMELATE LIGASE MURE HOMOLOG, CHLOROPLASTIC"/>
    <property type="match status" value="1"/>
</dbReference>
<sequence>MKPSAWELPLLDWNAIDAIAAGRRLVADSRRIQPGDIFLAYRGDTSDGRRHIAAAIAAGAGAVLWEAEDYAWVEDPGFPNLAIPQLRAQTGLIASHLLGDPSRAMACVAVTGTNGKTSCAHWLAQAFILLGGKPALIGTLGYGLLGQLGDASHTTPEAAQLQALIAEFKAAGASHLCMEVSSHALDQGRAHGVAFDVAVFTNLSRDHLDYHGSMAAYAEAKQKLFDWEGLRAAVINADDAFGAELLRTLPAGLALGYGLEAGELRAVEIQTSLAGIRMRINSPWGDAELNSPLLGRFNASNLLACLGVLLRLDVPMNDAVAVLGRIESAKGRMQRLGGGDKPLVVVDYAHTPDALEKALSTLREAMPARRRLFCVFGCGGDRDRGKRPLMGRVACMLANTVIITNDNPRTEEPRRIISDILDGVDGADAEHQHLGDYSVQSDRAAAIALAVELAEIGDVVLIAGKGHEEYQDANGVKMPFSDEQQATAALAAWKLSK</sequence>
<dbReference type="Proteomes" id="UP000317550">
    <property type="component" value="Chromosome"/>
</dbReference>
<dbReference type="OrthoDB" id="9800958at2"/>
<keyword evidence="7 12" id="KW-0436">Ligase</keyword>
<evidence type="ECO:0000256" key="8">
    <source>
        <dbReference type="RuleBase" id="RU004135"/>
    </source>
</evidence>
<comment type="subcellular location">
    <subcellularLocation>
        <location evidence="7 8">Cytoplasm</location>
    </subcellularLocation>
</comment>
<dbReference type="Gene3D" id="3.40.1390.10">
    <property type="entry name" value="MurE/MurF, N-terminal domain"/>
    <property type="match status" value="1"/>
</dbReference>
<dbReference type="InterPro" id="IPR036565">
    <property type="entry name" value="Mur-like_cat_sf"/>
</dbReference>
<dbReference type="SUPFAM" id="SSF53623">
    <property type="entry name" value="MurD-like peptide ligases, catalytic domain"/>
    <property type="match status" value="1"/>
</dbReference>
<dbReference type="SUPFAM" id="SSF63418">
    <property type="entry name" value="MurE/MurF N-terminal domain"/>
    <property type="match status" value="1"/>
</dbReference>
<dbReference type="GO" id="GO:0005524">
    <property type="term" value="F:ATP binding"/>
    <property type="evidence" value="ECO:0007669"/>
    <property type="project" value="UniProtKB-UniRule"/>
</dbReference>
<evidence type="ECO:0000256" key="7">
    <source>
        <dbReference type="HAMAP-Rule" id="MF_00208"/>
    </source>
</evidence>
<keyword evidence="7" id="KW-0460">Magnesium</keyword>
<protein>
    <recommendedName>
        <fullName evidence="7">UDP-N-acetylmuramoyl-L-alanyl-D-glutamate--2,6-diaminopimelate ligase</fullName>
        <ecNumber evidence="7">6.3.2.13</ecNumber>
    </recommendedName>
    <alternativeName>
        <fullName evidence="7">Meso-A2pm-adding enzyme</fullName>
    </alternativeName>
    <alternativeName>
        <fullName evidence="7">Meso-diaminopimelate-adding enzyme</fullName>
    </alternativeName>
    <alternativeName>
        <fullName evidence="7">UDP-MurNAc-L-Ala-D-Glu:meso-diaminopimelate ligase</fullName>
    </alternativeName>
    <alternativeName>
        <fullName evidence="7">UDP-MurNAc-tripeptide synthetase</fullName>
    </alternativeName>
    <alternativeName>
        <fullName evidence="7">UDP-N-acetylmuramyl-tripeptide synthetase</fullName>
    </alternativeName>
</protein>
<comment type="function">
    <text evidence="7">Catalyzes the addition of meso-diaminopimelic acid to the nucleotide precursor UDP-N-acetylmuramoyl-L-alanyl-D-glutamate (UMAG) in the biosynthesis of bacterial cell-wall peptidoglycan.</text>
</comment>
<dbReference type="UniPathway" id="UPA00219"/>
<reference evidence="13" key="1">
    <citation type="submission" date="2019-07" db="EMBL/GenBank/DDBJ databases">
        <title>Chitinimonas sp. nov., isolated from Ny-Alesund, arctica soil.</title>
        <authorList>
            <person name="Xu Q."/>
            <person name="Peng F."/>
        </authorList>
    </citation>
    <scope>NUCLEOTIDE SEQUENCE [LARGE SCALE GENOMIC DNA]</scope>
    <source>
        <strain evidence="13">R3-44</strain>
    </source>
</reference>
<evidence type="ECO:0000256" key="1">
    <source>
        <dbReference type="ARBA" id="ARBA00005898"/>
    </source>
</evidence>
<dbReference type="GO" id="GO:0000287">
    <property type="term" value="F:magnesium ion binding"/>
    <property type="evidence" value="ECO:0007669"/>
    <property type="project" value="UniProtKB-UniRule"/>
</dbReference>
<dbReference type="GO" id="GO:0008360">
    <property type="term" value="P:regulation of cell shape"/>
    <property type="evidence" value="ECO:0007669"/>
    <property type="project" value="UniProtKB-KW"/>
</dbReference>
<comment type="cofactor">
    <cofactor evidence="7">
        <name>Mg(2+)</name>
        <dbReference type="ChEBI" id="CHEBI:18420"/>
    </cofactor>
</comment>
<feature type="binding site" evidence="7">
    <location>
        <position position="29"/>
    </location>
    <ligand>
        <name>UDP-N-acetyl-alpha-D-muramoyl-L-alanyl-D-glutamate</name>
        <dbReference type="ChEBI" id="CHEBI:83900"/>
    </ligand>
</feature>
<dbReference type="SUPFAM" id="SSF53244">
    <property type="entry name" value="MurD-like peptide ligases, peptide-binding domain"/>
    <property type="match status" value="1"/>
</dbReference>
<feature type="binding site" evidence="7">
    <location>
        <position position="189"/>
    </location>
    <ligand>
        <name>UDP-N-acetyl-alpha-D-muramoyl-L-alanyl-D-glutamate</name>
        <dbReference type="ChEBI" id="CHEBI:83900"/>
    </ligand>
</feature>
<dbReference type="InterPro" id="IPR036615">
    <property type="entry name" value="Mur_ligase_C_dom_sf"/>
</dbReference>
<dbReference type="RefSeq" id="WP_144278134.1">
    <property type="nucleotide sequence ID" value="NZ_CP041730.1"/>
</dbReference>
<evidence type="ECO:0000256" key="4">
    <source>
        <dbReference type="ARBA" id="ARBA00022984"/>
    </source>
</evidence>
<keyword evidence="7" id="KW-0963">Cytoplasm</keyword>
<comment type="caution">
    <text evidence="7">Lacks conserved residue(s) required for the propagation of feature annotation.</text>
</comment>